<keyword evidence="4" id="KW-0808">Transferase</keyword>
<dbReference type="FunFam" id="3.90.550.10:FF:000051">
    <property type="entry name" value="Alpha-1,2-mannosyltransferase (Ktr4)"/>
    <property type="match status" value="1"/>
</dbReference>
<dbReference type="STRING" id="559304.G8YDU2"/>
<evidence type="ECO:0000256" key="5">
    <source>
        <dbReference type="ARBA" id="ARBA00022968"/>
    </source>
</evidence>
<dbReference type="GO" id="GO:0016020">
    <property type="term" value="C:membrane"/>
    <property type="evidence" value="ECO:0007669"/>
    <property type="project" value="UniProtKB-SubCell"/>
</dbReference>
<name>G8YDU2_PICSO</name>
<dbReference type="OrthoDB" id="439943at2759"/>
<keyword evidence="3" id="KW-0328">Glycosyltransferase</keyword>
<dbReference type="Gene3D" id="3.90.550.10">
    <property type="entry name" value="Spore Coat Polysaccharide Biosynthesis Protein SpsA, Chain A"/>
    <property type="match status" value="1"/>
</dbReference>
<evidence type="ECO:0000256" key="2">
    <source>
        <dbReference type="ARBA" id="ARBA00007677"/>
    </source>
</evidence>
<dbReference type="PIRSF" id="PIRSF018153">
    <property type="entry name" value="Glyco_trans_15"/>
    <property type="match status" value="1"/>
</dbReference>
<dbReference type="InterPro" id="IPR029044">
    <property type="entry name" value="Nucleotide-diphossugar_trans"/>
</dbReference>
<reference evidence="8 9" key="1">
    <citation type="journal article" date="2012" name="G3 (Bethesda)">
        <title>Pichia sorbitophila, an interspecies yeast hybrid reveals early steps of genome resolution following polyploidization.</title>
        <authorList>
            <person name="Leh Louis V."/>
            <person name="Despons L."/>
            <person name="Friedrich A."/>
            <person name="Martin T."/>
            <person name="Durrens P."/>
            <person name="Casaregola S."/>
            <person name="Neuveglise C."/>
            <person name="Fairhead C."/>
            <person name="Marck C."/>
            <person name="Cruz J.A."/>
            <person name="Straub M.L."/>
            <person name="Kugler V."/>
            <person name="Sacerdot C."/>
            <person name="Uzunov Z."/>
            <person name="Thierry A."/>
            <person name="Weiss S."/>
            <person name="Bleykasten C."/>
            <person name="De Montigny J."/>
            <person name="Jacques N."/>
            <person name="Jung P."/>
            <person name="Lemaire M."/>
            <person name="Mallet S."/>
            <person name="Morel G."/>
            <person name="Richard G.F."/>
            <person name="Sarkar A."/>
            <person name="Savel G."/>
            <person name="Schacherer J."/>
            <person name="Seret M.L."/>
            <person name="Talla E."/>
            <person name="Samson G."/>
            <person name="Jubin C."/>
            <person name="Poulain J."/>
            <person name="Vacherie B."/>
            <person name="Barbe V."/>
            <person name="Pelletier E."/>
            <person name="Sherman D.J."/>
            <person name="Westhof E."/>
            <person name="Weissenbach J."/>
            <person name="Baret P.V."/>
            <person name="Wincker P."/>
            <person name="Gaillardin C."/>
            <person name="Dujon B."/>
            <person name="Souciet J.L."/>
        </authorList>
    </citation>
    <scope>NUCLEOTIDE SEQUENCE [LARGE SCALE GENOMIC DNA]</scope>
    <source>
        <strain evidence="9">ATCC MYA-4447 / BCRC 22081 / CBS 7064 / NBRC 10061 / NRRL Y-12695</strain>
    </source>
</reference>
<evidence type="ECO:0000256" key="1">
    <source>
        <dbReference type="ARBA" id="ARBA00004606"/>
    </source>
</evidence>
<dbReference type="PANTHER" id="PTHR31121:SF7">
    <property type="entry name" value="MANNOSYLTRANSFERASE KTR4-RELATED"/>
    <property type="match status" value="1"/>
</dbReference>
<dbReference type="FunCoup" id="G8YDU2">
    <property type="interactions" value="76"/>
</dbReference>
<comment type="subcellular location">
    <subcellularLocation>
        <location evidence="1">Membrane</location>
        <topology evidence="1">Single-pass type II membrane protein</topology>
    </subcellularLocation>
</comment>
<keyword evidence="5" id="KW-0735">Signal-anchor</keyword>
<dbReference type="eggNOG" id="KOG4472">
    <property type="taxonomic scope" value="Eukaryota"/>
</dbReference>
<evidence type="ECO:0000256" key="6">
    <source>
        <dbReference type="PIRSR" id="PIRSR018153-1"/>
    </source>
</evidence>
<dbReference type="GO" id="GO:0000032">
    <property type="term" value="P:cell wall mannoprotein biosynthetic process"/>
    <property type="evidence" value="ECO:0007669"/>
    <property type="project" value="TreeGrafter"/>
</dbReference>
<evidence type="ECO:0000256" key="4">
    <source>
        <dbReference type="ARBA" id="ARBA00022679"/>
    </source>
</evidence>
<evidence type="ECO:0000313" key="8">
    <source>
        <dbReference type="EMBL" id="CCE81341.1"/>
    </source>
</evidence>
<sequence length="468" mass="55126">MISAFTFRVPKALFLLLIPVNLILIFVTVLYMTGRMHESKEFISSSIKTLNDKLDLDSWKKVSGGQEGNDLSTLDKYGYVIKPQEVKFKFINPKNKQGDPKEILKHNTEEYEKLMKMRINEPKNADINSMRPPAEGDIDKYQRENATIIALVRNSEIANIGRSIKRFEKRFNSKFRYPYTFINDQPFTEKFKEKMSSLSQAEMHFVEIPSSLWEKPEIIDSEKQKKLMDELASKNIAYAKMESYHNMCRFYSGTFYKLPELQKFKYYWRIEPDVDFYTDINYDIFKYMRQTKKVYGFTVNLYDIAETIPTLWPETLNFLNMGDNYKYVNRNGAFQWLLDDLQNPAKNAEAGGYSCCHFWSNFEIGDLDFFRGEAYDSWFNYLDSTGKFYYERWGDAPVHSVGLALFADKKDIHWFRDIGYVHDPYMNCPNRESASCDAGKFTNFDSLLDQNCMTNWIDYSMDDPNAIY</sequence>
<comment type="similarity">
    <text evidence="2">Belongs to the glycosyltransferase 15 family.</text>
</comment>
<keyword evidence="7" id="KW-1133">Transmembrane helix</keyword>
<dbReference type="InterPro" id="IPR002685">
    <property type="entry name" value="Glyco_trans_15"/>
</dbReference>
<evidence type="ECO:0000313" key="9">
    <source>
        <dbReference type="Proteomes" id="UP000005222"/>
    </source>
</evidence>
<dbReference type="GO" id="GO:0000026">
    <property type="term" value="F:alpha-1,2-mannosyltransferase activity"/>
    <property type="evidence" value="ECO:0007669"/>
    <property type="project" value="TreeGrafter"/>
</dbReference>
<gene>
    <name evidence="8" type="primary">Piso0_001239</name>
    <name evidence="8" type="ORF">GNLVRS01_PISO0I00558g</name>
</gene>
<dbReference type="GO" id="GO:0005794">
    <property type="term" value="C:Golgi apparatus"/>
    <property type="evidence" value="ECO:0007669"/>
    <property type="project" value="TreeGrafter"/>
</dbReference>
<evidence type="ECO:0000256" key="3">
    <source>
        <dbReference type="ARBA" id="ARBA00022676"/>
    </source>
</evidence>
<dbReference type="InParanoid" id="G8YDU2"/>
<feature type="active site" description="Nucleophile" evidence="6">
    <location>
        <position position="363"/>
    </location>
</feature>
<dbReference type="SUPFAM" id="SSF53448">
    <property type="entry name" value="Nucleotide-diphospho-sugar transferases"/>
    <property type="match status" value="1"/>
</dbReference>
<keyword evidence="7" id="KW-0472">Membrane</keyword>
<keyword evidence="7" id="KW-0812">Transmembrane</keyword>
<organism evidence="8 9">
    <name type="scientific">Pichia sorbitophila (strain ATCC MYA-4447 / BCRC 22081 / CBS 7064 / NBRC 10061 / NRRL Y-12695)</name>
    <name type="common">Hybrid yeast</name>
    <dbReference type="NCBI Taxonomy" id="559304"/>
    <lineage>
        <taxon>Eukaryota</taxon>
        <taxon>Fungi</taxon>
        <taxon>Dikarya</taxon>
        <taxon>Ascomycota</taxon>
        <taxon>Saccharomycotina</taxon>
        <taxon>Pichiomycetes</taxon>
        <taxon>Debaryomycetaceae</taxon>
        <taxon>Millerozyma</taxon>
    </lineage>
</organism>
<accession>G8YDU2</accession>
<dbReference type="HOGENOM" id="CLU_024327_1_1_1"/>
<dbReference type="GO" id="GO:0006487">
    <property type="term" value="P:protein N-linked glycosylation"/>
    <property type="evidence" value="ECO:0007669"/>
    <property type="project" value="TreeGrafter"/>
</dbReference>
<proteinExistence type="inferred from homology"/>
<dbReference type="EMBL" id="FO082051">
    <property type="protein sequence ID" value="CCE81341.1"/>
    <property type="molecule type" value="Genomic_DNA"/>
</dbReference>
<dbReference type="OMA" id="HNMCRYY"/>
<dbReference type="GO" id="GO:0006493">
    <property type="term" value="P:protein O-linked glycosylation"/>
    <property type="evidence" value="ECO:0007669"/>
    <property type="project" value="TreeGrafter"/>
</dbReference>
<protein>
    <submittedName>
        <fullName evidence="8">Piso0_001239 protein</fullName>
    </submittedName>
</protein>
<feature type="transmembrane region" description="Helical" evidence="7">
    <location>
        <begin position="12"/>
        <end position="32"/>
    </location>
</feature>
<evidence type="ECO:0000256" key="7">
    <source>
        <dbReference type="SAM" id="Phobius"/>
    </source>
</evidence>
<dbReference type="PANTHER" id="PTHR31121">
    <property type="entry name" value="ALPHA-1,2 MANNOSYLTRANSFERASE KTR1"/>
    <property type="match status" value="1"/>
</dbReference>
<dbReference type="AlphaFoldDB" id="G8YDU2"/>
<dbReference type="Pfam" id="PF01793">
    <property type="entry name" value="Glyco_transf_15"/>
    <property type="match status" value="1"/>
</dbReference>
<dbReference type="Proteomes" id="UP000005222">
    <property type="component" value="Chromosome I"/>
</dbReference>
<keyword evidence="9" id="KW-1185">Reference proteome</keyword>